<name>A0ABT8W1F1_9GAMM</name>
<evidence type="ECO:0000259" key="1">
    <source>
        <dbReference type="Pfam" id="PF00857"/>
    </source>
</evidence>
<gene>
    <name evidence="2" type="ORF">QVZ43_10035</name>
</gene>
<proteinExistence type="predicted"/>
<dbReference type="PANTHER" id="PTHR14119">
    <property type="entry name" value="HYDROLASE"/>
    <property type="match status" value="1"/>
</dbReference>
<dbReference type="EMBL" id="JAUMIS010000002">
    <property type="protein sequence ID" value="MDO3722062.1"/>
    <property type="molecule type" value="Genomic_DNA"/>
</dbReference>
<dbReference type="Gene3D" id="3.40.50.850">
    <property type="entry name" value="Isochorismatase-like"/>
    <property type="match status" value="1"/>
</dbReference>
<accession>A0ABT8W1F1</accession>
<keyword evidence="3" id="KW-1185">Reference proteome</keyword>
<dbReference type="Proteomes" id="UP001168640">
    <property type="component" value="Unassembled WGS sequence"/>
</dbReference>
<dbReference type="RefSeq" id="WP_302909826.1">
    <property type="nucleotide sequence ID" value="NZ_JAUMIS010000002.1"/>
</dbReference>
<organism evidence="2 3">
    <name type="scientific">Marinobacter suaedae</name>
    <dbReference type="NCBI Taxonomy" id="3057675"/>
    <lineage>
        <taxon>Bacteria</taxon>
        <taxon>Pseudomonadati</taxon>
        <taxon>Pseudomonadota</taxon>
        <taxon>Gammaproteobacteria</taxon>
        <taxon>Pseudomonadales</taxon>
        <taxon>Marinobacteraceae</taxon>
        <taxon>Marinobacter</taxon>
    </lineage>
</organism>
<evidence type="ECO:0000313" key="3">
    <source>
        <dbReference type="Proteomes" id="UP001168640"/>
    </source>
</evidence>
<sequence length="176" mass="19639">MLMKADQSTLVLIDLQEKLMPAISQGDGVIDRSLTLATIAGLLDVPTICTEQMPEKLGPNVEPIRELCQQVVNKDHFDACPDGLVEYLPEGRQHVVIGGCETHVCMLQTALSLLDAGFKVWVVADATGSRNEFDRDVALDRLHQSGARIVTVEMAAFEWMRNCRHPRFRDIQKLIK</sequence>
<reference evidence="2" key="1">
    <citation type="submission" date="2023-07" db="EMBL/GenBank/DDBJ databases">
        <title>Marinobacter sp. chi1 genome sequencing and assembly.</title>
        <authorList>
            <person name="Park S."/>
        </authorList>
    </citation>
    <scope>NUCLEOTIDE SEQUENCE</scope>
    <source>
        <strain evidence="2">Chi1</strain>
    </source>
</reference>
<evidence type="ECO:0000313" key="2">
    <source>
        <dbReference type="EMBL" id="MDO3722062.1"/>
    </source>
</evidence>
<dbReference type="PANTHER" id="PTHR14119:SF3">
    <property type="entry name" value="ISOCHORISMATASE DOMAIN-CONTAINING PROTEIN 2"/>
    <property type="match status" value="1"/>
</dbReference>
<dbReference type="InterPro" id="IPR050993">
    <property type="entry name" value="Isochorismatase_domain"/>
</dbReference>
<comment type="caution">
    <text evidence="2">The sequence shown here is derived from an EMBL/GenBank/DDBJ whole genome shotgun (WGS) entry which is preliminary data.</text>
</comment>
<dbReference type="InterPro" id="IPR000868">
    <property type="entry name" value="Isochorismatase-like_dom"/>
</dbReference>
<dbReference type="InterPro" id="IPR036380">
    <property type="entry name" value="Isochorismatase-like_sf"/>
</dbReference>
<dbReference type="SUPFAM" id="SSF52499">
    <property type="entry name" value="Isochorismatase-like hydrolases"/>
    <property type="match status" value="1"/>
</dbReference>
<feature type="domain" description="Isochorismatase-like" evidence="1">
    <location>
        <begin position="9"/>
        <end position="153"/>
    </location>
</feature>
<dbReference type="Pfam" id="PF00857">
    <property type="entry name" value="Isochorismatase"/>
    <property type="match status" value="1"/>
</dbReference>
<protein>
    <submittedName>
        <fullName evidence="2">Isochorismatase family protein</fullName>
    </submittedName>
</protein>